<evidence type="ECO:0000256" key="1">
    <source>
        <dbReference type="ARBA" id="ARBA00022450"/>
    </source>
</evidence>
<dbReference type="Pfam" id="PF02801">
    <property type="entry name" value="Ketoacyl-synt_C"/>
    <property type="match status" value="1"/>
</dbReference>
<evidence type="ECO:0000313" key="8">
    <source>
        <dbReference type="EMBL" id="AAR90279.1"/>
    </source>
</evidence>
<evidence type="ECO:0000256" key="4">
    <source>
        <dbReference type="ARBA" id="ARBA00022737"/>
    </source>
</evidence>
<feature type="domain" description="Ketosynthase family 3 (KS3)" evidence="7">
    <location>
        <begin position="27"/>
        <end position="450"/>
    </location>
</feature>
<dbReference type="InterPro" id="IPR050091">
    <property type="entry name" value="PKS_NRPS_Biosynth_Enz"/>
</dbReference>
<protein>
    <submittedName>
        <fullName evidence="8">Polyketide synthase</fullName>
    </submittedName>
</protein>
<organism evidence="8">
    <name type="scientific">Cochliobolus heterostrophus</name>
    <name type="common">Southern corn leaf blight fungus</name>
    <name type="synonym">Bipolaris maydis</name>
    <dbReference type="NCBI Taxonomy" id="5016"/>
    <lineage>
        <taxon>Eukaryota</taxon>
        <taxon>Fungi</taxon>
        <taxon>Dikarya</taxon>
        <taxon>Ascomycota</taxon>
        <taxon>Pezizomycotina</taxon>
        <taxon>Dothideomycetes</taxon>
        <taxon>Pleosporomycetidae</taxon>
        <taxon>Pleosporales</taxon>
        <taxon>Pleosporineae</taxon>
        <taxon>Pleosporaceae</taxon>
        <taxon>Bipolaris</taxon>
    </lineage>
</organism>
<dbReference type="SUPFAM" id="SSF53901">
    <property type="entry name" value="Thiolase-like"/>
    <property type="match status" value="1"/>
</dbReference>
<dbReference type="Pfam" id="PF22336">
    <property type="entry name" value="RhiE-like_linker"/>
    <property type="match status" value="1"/>
</dbReference>
<feature type="domain" description="Carrier" evidence="6">
    <location>
        <begin position="1684"/>
        <end position="1760"/>
    </location>
</feature>
<dbReference type="PROSITE" id="PS00606">
    <property type="entry name" value="KS3_1"/>
    <property type="match status" value="1"/>
</dbReference>
<accession>Q6RKE0</accession>
<dbReference type="GO" id="GO:0004312">
    <property type="term" value="F:fatty acid synthase activity"/>
    <property type="evidence" value="ECO:0007669"/>
    <property type="project" value="TreeGrafter"/>
</dbReference>
<dbReference type="SMART" id="SM00822">
    <property type="entry name" value="PKS_KR"/>
    <property type="match status" value="1"/>
</dbReference>
<dbReference type="Gene3D" id="3.30.70.250">
    <property type="entry name" value="Malonyl-CoA ACP transacylase, ACP-binding"/>
    <property type="match status" value="1"/>
</dbReference>
<dbReference type="InterPro" id="IPR013968">
    <property type="entry name" value="PKS_KR"/>
</dbReference>
<dbReference type="EMBL" id="AY495666">
    <property type="protein sequence ID" value="AAR90279.1"/>
    <property type="molecule type" value="Genomic_DNA"/>
</dbReference>
<dbReference type="InterPro" id="IPR042104">
    <property type="entry name" value="PKS_dehydratase_sf"/>
</dbReference>
<dbReference type="CDD" id="cd00833">
    <property type="entry name" value="PKS"/>
    <property type="match status" value="1"/>
</dbReference>
<dbReference type="PANTHER" id="PTHR43775">
    <property type="entry name" value="FATTY ACID SYNTHASE"/>
    <property type="match status" value="1"/>
</dbReference>
<dbReference type="InterPro" id="IPR036291">
    <property type="entry name" value="NAD(P)-bd_dom_sf"/>
</dbReference>
<gene>
    <name evidence="8" type="primary">PKS25</name>
</gene>
<sequence>MTLRIRHSLCKAIVHPLTSTIYLLTFLNDAAIVGLSCRTAGRIDSLDSLWDFLLQKKHASSEIPPRRWEPWRQRSMLEGNIFDSVTRKGYFLDDLEGFDAAFFGISPREAEHMDPHQRPSLELTYEGLQNAGIRPDRLAGSDTAVYIDPNDYSRMLMEDLQAIEAWSGIGTAHHGISNRISYHPDLRGPSRAVDAACASSLVALHLARGAIVSGESTLAICSGVNVICTPEITCMLQKAGALKADSVCRSFNAAASGYARGEEWGIIILKRLSAAQEDNDHILAMLKSSASAQDGKTRGIMAPNGAAQVDVARQALCRAGNIDPCTVDYIEAHATSTPLGDPVEIKAMAGVYGPVRSPENPCYLGSIKPNVGHLETAAGAINIVKTVLSVQRGIIPPQRLLENFNTNIDWDSSGLKVLREGKIWPENGVWRAAVCSHSYGGSVCHAIIEQAPPKPMHKSESRNKKPVTVTLSARQRDRLPIYAASLAHWLSAQGASENMITVAWTLTYRRIAYDHRLSVEVSSHECAIRSLRSYATGNPNARTISNRVIRSAALKGVVWVFSGHGAQWPNMGQQLLLNLVFRNKLSEMEVMFLREAVFSTIEALQQGELGGLDKIQMLTYAVQIGLAFVLQAEGVAPQAVIGHSVGEILGAVVAGCLTSEKGAIIVLRRANLYMRFQGCGAMVLADLPFEEVAAQLGGRENIVATIKSSPSTCVVSGIKGEFEEYLRQLKDQGIKTWRVETDIAFHSPLLKRLAHDLQGSLKHVLQPRPSILPIYYSTSDSDPKTEVLRDVSYWTHNKVAPVYLTNAVDAAVEHGFRVFLEASTHPIVSQSIKEILEARCLGEHATFGVMSFDEPSDRSIAQAISRLYTLGAHVDFSAQLGDGPWWNRLPNTLWIHKPYRKIPSFRPQALCPVACSDTCVWTTTLNESTKPYPLTHRLGAIELVPAAVYCNSLRDAASTRCISDLTLRHDLKLRVPIFITEETRELQVVLRGGAAWISSRMQASEQESGKSGRKHAWIEHYTTKVVPCDLAPNQHPQSIADIRKRMVTHFPNHFTKDYLSSIGVSSMAFPWSVLEHLGNHKEMLVHVDMQSDIDTLPWHAQSWAPMIDVDASISSCILSKSTVMRIISGIDKAVFVSKDNPPNIGYLLIEKKSVKEPPECRCRYMNVNGTRLCRLEGMQCNDIESESHTGPDIDTLLHQLVWRRPAVHETPRLLDNVILIVTDGLHLTSYIQDLEPKTHKLLHISSVRRLTDLRITDILVRSNAVVLYVPERVMGTQDATRIAHAAVYDAANILSTLVHVGSTTKVFVLLSDLHKTQRLGRVPYHSLYRFSRVATSEHSDIWGGLIDHEGTAFPLFAVQRVQEQTVVRTQDNTPRVAQMESLPVDTKSAHRPTSLLPQPGGTYVVTGGLGDLGLEILEFLVEKGARSIIVVLRRMLPPRHKWSTASRPLAVVLERIQQLKMRGVEIHTLQLNMSSRSASHKLTDAIKRLSPLPVLGVIHAAAVPGFGYIKDTNAESYASVMAPKIAGALALHEVFPPGTLDFWLVLSSISGIIGTLSHFAYAASNAFLDGLAEYRLSQGCNSISILWTVWRGLGLASNTTIVNSELQAAGMGDITSAEAFEVWQRLSGVNTDHAVVTRLQIPDADEPVPIDLIREVVLRRVLATGPSKGPLFNLQGLTGSELRAYVTAKIREFLSKILDVDQRDIEEKSKLNEIGMDSFVISKLRQMLRKELPTSVPVPRSLFCDCSTIKHLTSGLPRSIEDTMSS</sequence>
<dbReference type="InterPro" id="IPR036736">
    <property type="entry name" value="ACP-like_sf"/>
</dbReference>
<dbReference type="Gene3D" id="1.10.1200.10">
    <property type="entry name" value="ACP-like"/>
    <property type="match status" value="1"/>
</dbReference>
<dbReference type="InterPro" id="IPR014031">
    <property type="entry name" value="Ketoacyl_synth_C"/>
</dbReference>
<dbReference type="SUPFAM" id="SSF47336">
    <property type="entry name" value="ACP-like"/>
    <property type="match status" value="1"/>
</dbReference>
<dbReference type="InterPro" id="IPR020841">
    <property type="entry name" value="PKS_Beta-ketoAc_synthase_dom"/>
</dbReference>
<dbReference type="Pfam" id="PF00109">
    <property type="entry name" value="ketoacyl-synt"/>
    <property type="match status" value="1"/>
</dbReference>
<reference evidence="8" key="1">
    <citation type="journal article" date="2003" name="Proc. Natl. Acad. Sci. U.S.A.">
        <title>Phylogenomic analysis of type I polyketide synthase genes in pathogenic and saprobic ascomycetes.</title>
        <authorList>
            <person name="Kroken S."/>
            <person name="Glass N.L."/>
            <person name="Taylor J.W."/>
            <person name="Yoder O.C."/>
            <person name="Turgeon B.G."/>
        </authorList>
    </citation>
    <scope>NUCLEOTIDE SEQUENCE</scope>
    <source>
        <strain evidence="8">C4</strain>
    </source>
</reference>
<evidence type="ECO:0000256" key="2">
    <source>
        <dbReference type="ARBA" id="ARBA00022553"/>
    </source>
</evidence>
<dbReference type="InterPro" id="IPR014043">
    <property type="entry name" value="Acyl_transferase_dom"/>
</dbReference>
<evidence type="ECO:0000259" key="6">
    <source>
        <dbReference type="PROSITE" id="PS50075"/>
    </source>
</evidence>
<dbReference type="GO" id="GO:0044550">
    <property type="term" value="P:secondary metabolite biosynthetic process"/>
    <property type="evidence" value="ECO:0007669"/>
    <property type="project" value="UniProtKB-ARBA"/>
</dbReference>
<dbReference type="Pfam" id="PF00550">
    <property type="entry name" value="PP-binding"/>
    <property type="match status" value="1"/>
</dbReference>
<dbReference type="SMART" id="SM00827">
    <property type="entry name" value="PKS_AT"/>
    <property type="match status" value="1"/>
</dbReference>
<evidence type="ECO:0000256" key="5">
    <source>
        <dbReference type="ARBA" id="ARBA00023268"/>
    </source>
</evidence>
<dbReference type="PROSITE" id="PS52004">
    <property type="entry name" value="KS3_2"/>
    <property type="match status" value="1"/>
</dbReference>
<dbReference type="Gene3D" id="3.40.50.720">
    <property type="entry name" value="NAD(P)-binding Rossmann-like Domain"/>
    <property type="match status" value="1"/>
</dbReference>
<keyword evidence="4" id="KW-0677">Repeat</keyword>
<dbReference type="Gene3D" id="3.40.366.10">
    <property type="entry name" value="Malonyl-Coenzyme A Acyl Carrier Protein, domain 2"/>
    <property type="match status" value="1"/>
</dbReference>
<proteinExistence type="predicted"/>
<dbReference type="InterPro" id="IPR018201">
    <property type="entry name" value="Ketoacyl_synth_AS"/>
</dbReference>
<dbReference type="InterPro" id="IPR054514">
    <property type="entry name" value="RhiE-like_linker"/>
</dbReference>
<dbReference type="InterPro" id="IPR014030">
    <property type="entry name" value="Ketoacyl_synth_N"/>
</dbReference>
<dbReference type="Gene3D" id="3.40.47.10">
    <property type="match status" value="1"/>
</dbReference>
<dbReference type="SUPFAM" id="SSF51735">
    <property type="entry name" value="NAD(P)-binding Rossmann-fold domains"/>
    <property type="match status" value="2"/>
</dbReference>
<dbReference type="PROSITE" id="PS50075">
    <property type="entry name" value="CARRIER"/>
    <property type="match status" value="1"/>
</dbReference>
<keyword evidence="1" id="KW-0596">Phosphopantetheine</keyword>
<dbReference type="InterPro" id="IPR016039">
    <property type="entry name" value="Thiolase-like"/>
</dbReference>
<dbReference type="PANTHER" id="PTHR43775:SF22">
    <property type="entry name" value="SYNTHASE, PUTATIVE (JCVI)-RELATED"/>
    <property type="match status" value="1"/>
</dbReference>
<dbReference type="InterPro" id="IPR001227">
    <property type="entry name" value="Ac_transferase_dom_sf"/>
</dbReference>
<dbReference type="CDD" id="cd05274">
    <property type="entry name" value="KR_FAS_SDR_x"/>
    <property type="match status" value="1"/>
</dbReference>
<evidence type="ECO:0000256" key="3">
    <source>
        <dbReference type="ARBA" id="ARBA00022679"/>
    </source>
</evidence>
<dbReference type="InterPro" id="IPR009081">
    <property type="entry name" value="PP-bd_ACP"/>
</dbReference>
<dbReference type="InterPro" id="IPR057326">
    <property type="entry name" value="KR_dom"/>
</dbReference>
<name>Q6RKE0_COCHE</name>
<keyword evidence="3" id="KW-0808">Transferase</keyword>
<dbReference type="InterPro" id="IPR016035">
    <property type="entry name" value="Acyl_Trfase/lysoPLipase"/>
</dbReference>
<dbReference type="Pfam" id="PF08659">
    <property type="entry name" value="KR"/>
    <property type="match status" value="1"/>
</dbReference>
<keyword evidence="5" id="KW-0511">Multifunctional enzyme</keyword>
<dbReference type="Gene3D" id="3.10.129.110">
    <property type="entry name" value="Polyketide synthase dehydratase"/>
    <property type="match status" value="1"/>
</dbReference>
<evidence type="ECO:0000259" key="7">
    <source>
        <dbReference type="PROSITE" id="PS52004"/>
    </source>
</evidence>
<dbReference type="SMART" id="SM00825">
    <property type="entry name" value="PKS_KS"/>
    <property type="match status" value="1"/>
</dbReference>
<dbReference type="Pfam" id="PF00698">
    <property type="entry name" value="Acyl_transf_1"/>
    <property type="match status" value="1"/>
</dbReference>
<dbReference type="GO" id="GO:0006633">
    <property type="term" value="P:fatty acid biosynthetic process"/>
    <property type="evidence" value="ECO:0007669"/>
    <property type="project" value="InterPro"/>
</dbReference>
<dbReference type="GO" id="GO:0004315">
    <property type="term" value="F:3-oxoacyl-[acyl-carrier-protein] synthase activity"/>
    <property type="evidence" value="ECO:0007669"/>
    <property type="project" value="InterPro"/>
</dbReference>
<dbReference type="SUPFAM" id="SSF52151">
    <property type="entry name" value="FabD/lysophospholipase-like"/>
    <property type="match status" value="1"/>
</dbReference>
<keyword evidence="2" id="KW-0597">Phosphoprotein</keyword>